<dbReference type="KEGG" id="cput:CONPUDRAFT_74506"/>
<gene>
    <name evidence="2" type="ORF">CONPUDRAFT_74506</name>
</gene>
<feature type="transmembrane region" description="Helical" evidence="1">
    <location>
        <begin position="6"/>
        <end position="22"/>
    </location>
</feature>
<evidence type="ECO:0000256" key="1">
    <source>
        <dbReference type="SAM" id="Phobius"/>
    </source>
</evidence>
<feature type="transmembrane region" description="Helical" evidence="1">
    <location>
        <begin position="29"/>
        <end position="55"/>
    </location>
</feature>
<organism evidence="2 3">
    <name type="scientific">Coniophora puteana (strain RWD-64-598)</name>
    <name type="common">Brown rot fungus</name>
    <dbReference type="NCBI Taxonomy" id="741705"/>
    <lineage>
        <taxon>Eukaryota</taxon>
        <taxon>Fungi</taxon>
        <taxon>Dikarya</taxon>
        <taxon>Basidiomycota</taxon>
        <taxon>Agaricomycotina</taxon>
        <taxon>Agaricomycetes</taxon>
        <taxon>Agaricomycetidae</taxon>
        <taxon>Boletales</taxon>
        <taxon>Coniophorineae</taxon>
        <taxon>Coniophoraceae</taxon>
        <taxon>Coniophora</taxon>
    </lineage>
</organism>
<dbReference type="AlphaFoldDB" id="A0A5M3MJ51"/>
<dbReference type="RefSeq" id="XP_007770524.1">
    <property type="nucleotide sequence ID" value="XM_007772334.1"/>
</dbReference>
<keyword evidence="1" id="KW-0812">Transmembrane</keyword>
<reference evidence="3" key="1">
    <citation type="journal article" date="2012" name="Science">
        <title>The Paleozoic origin of enzymatic lignin decomposition reconstructed from 31 fungal genomes.</title>
        <authorList>
            <person name="Floudas D."/>
            <person name="Binder M."/>
            <person name="Riley R."/>
            <person name="Barry K."/>
            <person name="Blanchette R.A."/>
            <person name="Henrissat B."/>
            <person name="Martinez A.T."/>
            <person name="Otillar R."/>
            <person name="Spatafora J.W."/>
            <person name="Yadav J.S."/>
            <person name="Aerts A."/>
            <person name="Benoit I."/>
            <person name="Boyd A."/>
            <person name="Carlson A."/>
            <person name="Copeland A."/>
            <person name="Coutinho P.M."/>
            <person name="de Vries R.P."/>
            <person name="Ferreira P."/>
            <person name="Findley K."/>
            <person name="Foster B."/>
            <person name="Gaskell J."/>
            <person name="Glotzer D."/>
            <person name="Gorecki P."/>
            <person name="Heitman J."/>
            <person name="Hesse C."/>
            <person name="Hori C."/>
            <person name="Igarashi K."/>
            <person name="Jurgens J.A."/>
            <person name="Kallen N."/>
            <person name="Kersten P."/>
            <person name="Kohler A."/>
            <person name="Kuees U."/>
            <person name="Kumar T.K.A."/>
            <person name="Kuo A."/>
            <person name="LaButti K."/>
            <person name="Larrondo L.F."/>
            <person name="Lindquist E."/>
            <person name="Ling A."/>
            <person name="Lombard V."/>
            <person name="Lucas S."/>
            <person name="Lundell T."/>
            <person name="Martin R."/>
            <person name="McLaughlin D.J."/>
            <person name="Morgenstern I."/>
            <person name="Morin E."/>
            <person name="Murat C."/>
            <person name="Nagy L.G."/>
            <person name="Nolan M."/>
            <person name="Ohm R.A."/>
            <person name="Patyshakuliyeva A."/>
            <person name="Rokas A."/>
            <person name="Ruiz-Duenas F.J."/>
            <person name="Sabat G."/>
            <person name="Salamov A."/>
            <person name="Samejima M."/>
            <person name="Schmutz J."/>
            <person name="Slot J.C."/>
            <person name="St John F."/>
            <person name="Stenlid J."/>
            <person name="Sun H."/>
            <person name="Sun S."/>
            <person name="Syed K."/>
            <person name="Tsang A."/>
            <person name="Wiebenga A."/>
            <person name="Young D."/>
            <person name="Pisabarro A."/>
            <person name="Eastwood D.C."/>
            <person name="Martin F."/>
            <person name="Cullen D."/>
            <person name="Grigoriev I.V."/>
            <person name="Hibbett D.S."/>
        </authorList>
    </citation>
    <scope>NUCLEOTIDE SEQUENCE [LARGE SCALE GENOMIC DNA]</scope>
    <source>
        <strain evidence="3">RWD-64-598 SS2</strain>
    </source>
</reference>
<sequence length="127" mass="14105">MFLLTVTVPLAAIGALSIYRIYRAYMGGNLTVIVLATFKTYSVINIAHAFALVIQPQVSVLPVLGCSWTPTETNFVLQIGNIIALCIYDTVLLLLALYSIVRDRGLASNFDTLWAILMRDNVLYFIM</sequence>
<dbReference type="Proteomes" id="UP000053558">
    <property type="component" value="Unassembled WGS sequence"/>
</dbReference>
<dbReference type="EMBL" id="JH711581">
    <property type="protein sequence ID" value="EIW78950.1"/>
    <property type="molecule type" value="Genomic_DNA"/>
</dbReference>
<feature type="transmembrane region" description="Helical" evidence="1">
    <location>
        <begin position="75"/>
        <end position="98"/>
    </location>
</feature>
<protein>
    <submittedName>
        <fullName evidence="2">Uncharacterized protein</fullName>
    </submittedName>
</protein>
<name>A0A5M3MJ51_CONPW</name>
<proteinExistence type="predicted"/>
<keyword evidence="3" id="KW-1185">Reference proteome</keyword>
<dbReference type="GeneID" id="19209257"/>
<accession>A0A5M3MJ51</accession>
<evidence type="ECO:0000313" key="3">
    <source>
        <dbReference type="Proteomes" id="UP000053558"/>
    </source>
</evidence>
<keyword evidence="1" id="KW-1133">Transmembrane helix</keyword>
<keyword evidence="1" id="KW-0472">Membrane</keyword>
<comment type="caution">
    <text evidence="2">The sequence shown here is derived from an EMBL/GenBank/DDBJ whole genome shotgun (WGS) entry which is preliminary data.</text>
</comment>
<evidence type="ECO:0000313" key="2">
    <source>
        <dbReference type="EMBL" id="EIW78950.1"/>
    </source>
</evidence>